<evidence type="ECO:0000256" key="1">
    <source>
        <dbReference type="SAM" id="Phobius"/>
    </source>
</evidence>
<reference evidence="3 4" key="1">
    <citation type="submission" date="2019-03" db="EMBL/GenBank/DDBJ databases">
        <title>Bacillus niacini sp. nov. a Nicotinate-Metabolizing Mesophile Isolated from Soil.</title>
        <authorList>
            <person name="Zhang G."/>
        </authorList>
    </citation>
    <scope>NUCLEOTIDE SEQUENCE [LARGE SCALE GENOMIC DNA]</scope>
    <source>
        <strain evidence="3 4">WN066</strain>
    </source>
</reference>
<evidence type="ECO:0000313" key="4">
    <source>
        <dbReference type="Proteomes" id="UP000295132"/>
    </source>
</evidence>
<accession>A0A4R5VK39</accession>
<dbReference type="AlphaFoldDB" id="A0A4R5VK39"/>
<keyword evidence="5" id="KW-1185">Reference proteome</keyword>
<dbReference type="EMBL" id="JAVGVR010000001">
    <property type="protein sequence ID" value="MDQ6600607.1"/>
    <property type="molecule type" value="Genomic_DNA"/>
</dbReference>
<dbReference type="PANTHER" id="PTHR40034">
    <property type="entry name" value="BSL5891 PROTEIN"/>
    <property type="match status" value="1"/>
</dbReference>
<dbReference type="PANTHER" id="PTHR40034:SF1">
    <property type="entry name" value="BSL5891 PROTEIN"/>
    <property type="match status" value="1"/>
</dbReference>
<organism evidence="3 4">
    <name type="scientific">Bacillus salipaludis</name>
    <dbReference type="NCBI Taxonomy" id="2547811"/>
    <lineage>
        <taxon>Bacteria</taxon>
        <taxon>Bacillati</taxon>
        <taxon>Bacillota</taxon>
        <taxon>Bacilli</taxon>
        <taxon>Bacillales</taxon>
        <taxon>Bacillaceae</taxon>
        <taxon>Bacillus</taxon>
    </lineage>
</organism>
<evidence type="ECO:0000313" key="3">
    <source>
        <dbReference type="EMBL" id="TDK55939.1"/>
    </source>
</evidence>
<name>A0A4R5VK39_9BACI</name>
<dbReference type="EMBL" id="SMYO01000029">
    <property type="protein sequence ID" value="TDK55939.1"/>
    <property type="molecule type" value="Genomic_DNA"/>
</dbReference>
<evidence type="ECO:0000313" key="2">
    <source>
        <dbReference type="EMBL" id="MDQ6600607.1"/>
    </source>
</evidence>
<keyword evidence="1" id="KW-1133">Transmembrane helix</keyword>
<feature type="transmembrane region" description="Helical" evidence="1">
    <location>
        <begin position="29"/>
        <end position="55"/>
    </location>
</feature>
<reference evidence="2" key="2">
    <citation type="submission" date="2023-08" db="EMBL/GenBank/DDBJ databases">
        <title>Nitrogen cycling bacteria in agricultural field soils.</title>
        <authorList>
            <person name="Jang J."/>
        </authorList>
    </citation>
    <scope>NUCLEOTIDE SEQUENCE</scope>
    <source>
        <strain evidence="2">PS3-36</strain>
    </source>
</reference>
<dbReference type="Proteomes" id="UP000295132">
    <property type="component" value="Unassembled WGS sequence"/>
</dbReference>
<gene>
    <name evidence="3" type="ORF">E2K98_27995</name>
    <name evidence="2" type="ORF">RCG21_30660</name>
</gene>
<sequence length="67" mass="7547">MKRVIALLSLLPFLGMLGCLPFVNKVEPYILGLPFVFFWVIVWVILTSVLLAIVYKLDPANKEGDIV</sequence>
<dbReference type="PROSITE" id="PS51257">
    <property type="entry name" value="PROKAR_LIPOPROTEIN"/>
    <property type="match status" value="1"/>
</dbReference>
<protein>
    <submittedName>
        <fullName evidence="3">DUF3311 domain-containing protein</fullName>
    </submittedName>
</protein>
<evidence type="ECO:0000313" key="5">
    <source>
        <dbReference type="Proteomes" id="UP001178888"/>
    </source>
</evidence>
<comment type="caution">
    <text evidence="3">The sequence shown here is derived from an EMBL/GenBank/DDBJ whole genome shotgun (WGS) entry which is preliminary data.</text>
</comment>
<dbReference type="Proteomes" id="UP001178888">
    <property type="component" value="Unassembled WGS sequence"/>
</dbReference>
<dbReference type="RefSeq" id="WP_133339987.1">
    <property type="nucleotide sequence ID" value="NZ_JAVGVR010000001.1"/>
</dbReference>
<dbReference type="InterPro" id="IPR021741">
    <property type="entry name" value="DUF3311"/>
</dbReference>
<keyword evidence="1" id="KW-0472">Membrane</keyword>
<dbReference type="Pfam" id="PF11755">
    <property type="entry name" value="DUF3311"/>
    <property type="match status" value="1"/>
</dbReference>
<keyword evidence="1" id="KW-0812">Transmembrane</keyword>
<proteinExistence type="predicted"/>